<evidence type="ECO:0000313" key="2">
    <source>
        <dbReference type="Proteomes" id="UP000326565"/>
    </source>
</evidence>
<dbReference type="Proteomes" id="UP000326565">
    <property type="component" value="Unassembled WGS sequence"/>
</dbReference>
<reference evidence="1 2" key="1">
    <citation type="submission" date="2019-04" db="EMBL/GenBank/DDBJ databases">
        <title>Friends and foes A comparative genomics study of 23 Aspergillus species from section Flavi.</title>
        <authorList>
            <consortium name="DOE Joint Genome Institute"/>
            <person name="Kjaerbolling I."/>
            <person name="Vesth T."/>
            <person name="Frisvad J.C."/>
            <person name="Nybo J.L."/>
            <person name="Theobald S."/>
            <person name="Kildgaard S."/>
            <person name="Isbrandt T."/>
            <person name="Kuo A."/>
            <person name="Sato A."/>
            <person name="Lyhne E.K."/>
            <person name="Kogle M.E."/>
            <person name="Wiebenga A."/>
            <person name="Kun R.S."/>
            <person name="Lubbers R.J."/>
            <person name="Makela M.R."/>
            <person name="Barry K."/>
            <person name="Chovatia M."/>
            <person name="Clum A."/>
            <person name="Daum C."/>
            <person name="Haridas S."/>
            <person name="He G."/>
            <person name="LaButti K."/>
            <person name="Lipzen A."/>
            <person name="Mondo S."/>
            <person name="Riley R."/>
            <person name="Salamov A."/>
            <person name="Simmons B.A."/>
            <person name="Magnuson J.K."/>
            <person name="Henrissat B."/>
            <person name="Mortensen U.H."/>
            <person name="Larsen T.O."/>
            <person name="Devries R.P."/>
            <person name="Grigoriev I.V."/>
            <person name="Machida M."/>
            <person name="Baker S.E."/>
            <person name="Andersen M.R."/>
        </authorList>
    </citation>
    <scope>NUCLEOTIDE SEQUENCE [LARGE SCALE GENOMIC DNA]</scope>
    <source>
        <strain evidence="1 2">CBS 151.66</strain>
    </source>
</reference>
<gene>
    <name evidence="1" type="ORF">BDV29DRAFT_153684</name>
</gene>
<sequence>MSDENSLEGKTGKIIPHHDDPEAINITVQHLYGQSYKDTRPKFGRLRGIATLFEKQVADDIDRMIEDDWLPFIDMVMALGRFSAAFLRHIVGREDRVFFALCGAEMGYGLGIARLKSKIKGYKNAIEQTKHTLKQLGNGMAADTYESDGSVKF</sequence>
<organism evidence="1 2">
    <name type="scientific">Aspergillus leporis</name>
    <dbReference type="NCBI Taxonomy" id="41062"/>
    <lineage>
        <taxon>Eukaryota</taxon>
        <taxon>Fungi</taxon>
        <taxon>Dikarya</taxon>
        <taxon>Ascomycota</taxon>
        <taxon>Pezizomycotina</taxon>
        <taxon>Eurotiomycetes</taxon>
        <taxon>Eurotiomycetidae</taxon>
        <taxon>Eurotiales</taxon>
        <taxon>Aspergillaceae</taxon>
        <taxon>Aspergillus</taxon>
        <taxon>Aspergillus subgen. Circumdati</taxon>
    </lineage>
</organism>
<keyword evidence="2" id="KW-1185">Reference proteome</keyword>
<protein>
    <submittedName>
        <fullName evidence="1">Uncharacterized protein</fullName>
    </submittedName>
</protein>
<dbReference type="EMBL" id="ML732168">
    <property type="protein sequence ID" value="KAB8077451.1"/>
    <property type="molecule type" value="Genomic_DNA"/>
</dbReference>
<accession>A0A5N5X9N6</accession>
<dbReference type="AlphaFoldDB" id="A0A5N5X9N6"/>
<evidence type="ECO:0000313" key="1">
    <source>
        <dbReference type="EMBL" id="KAB8077451.1"/>
    </source>
</evidence>
<dbReference type="OrthoDB" id="6359816at2759"/>
<proteinExistence type="predicted"/>
<name>A0A5N5X9N6_9EURO</name>